<feature type="region of interest" description="Disordered" evidence="1">
    <location>
        <begin position="1"/>
        <end position="25"/>
    </location>
</feature>
<feature type="compositionally biased region" description="Basic residues" evidence="1">
    <location>
        <begin position="1"/>
        <end position="12"/>
    </location>
</feature>
<gene>
    <name evidence="2" type="ORF">AFUS01_LOCUS42910</name>
</gene>
<reference evidence="2" key="1">
    <citation type="submission" date="2021-06" db="EMBL/GenBank/DDBJ databases">
        <authorList>
            <person name="Hodson N. C."/>
            <person name="Mongue J. A."/>
            <person name="Jaron S. K."/>
        </authorList>
    </citation>
    <scope>NUCLEOTIDE SEQUENCE</scope>
</reference>
<accession>A0A8J2M5M5</accession>
<feature type="region of interest" description="Disordered" evidence="1">
    <location>
        <begin position="131"/>
        <end position="159"/>
    </location>
</feature>
<dbReference type="Proteomes" id="UP000708208">
    <property type="component" value="Unassembled WGS sequence"/>
</dbReference>
<dbReference type="AlphaFoldDB" id="A0A8J2M5M5"/>
<evidence type="ECO:0000313" key="2">
    <source>
        <dbReference type="EMBL" id="CAG7833271.1"/>
    </source>
</evidence>
<protein>
    <submittedName>
        <fullName evidence="2">Uncharacterized protein</fullName>
    </submittedName>
</protein>
<evidence type="ECO:0000313" key="3">
    <source>
        <dbReference type="Proteomes" id="UP000708208"/>
    </source>
</evidence>
<feature type="compositionally biased region" description="Acidic residues" evidence="1">
    <location>
        <begin position="142"/>
        <end position="155"/>
    </location>
</feature>
<dbReference type="EMBL" id="CAJVCH010569406">
    <property type="protein sequence ID" value="CAG7833271.1"/>
    <property type="molecule type" value="Genomic_DNA"/>
</dbReference>
<name>A0A8J2M5M5_9HEXA</name>
<sequence>MTKRRKYRHPHAQSKDVKDPVIPSQPLEVHKSRRNVNITTKSTCESRRRNIVNFQQVCKESQIDPATKVLPATTISWGPANATSTATSGELERVLAQENASAQRNAETAGLTPEIPPSAQQIVEVATSQTFIAGQREPTLSETEDSEETVEEDDLASVHSATTDIADSHQISLADFANSPQ</sequence>
<proteinExistence type="predicted"/>
<comment type="caution">
    <text evidence="2">The sequence shown here is derived from an EMBL/GenBank/DDBJ whole genome shotgun (WGS) entry which is preliminary data.</text>
</comment>
<organism evidence="2 3">
    <name type="scientific">Allacma fusca</name>
    <dbReference type="NCBI Taxonomy" id="39272"/>
    <lineage>
        <taxon>Eukaryota</taxon>
        <taxon>Metazoa</taxon>
        <taxon>Ecdysozoa</taxon>
        <taxon>Arthropoda</taxon>
        <taxon>Hexapoda</taxon>
        <taxon>Collembola</taxon>
        <taxon>Symphypleona</taxon>
        <taxon>Sminthuridae</taxon>
        <taxon>Allacma</taxon>
    </lineage>
</organism>
<keyword evidence="3" id="KW-1185">Reference proteome</keyword>
<evidence type="ECO:0000256" key="1">
    <source>
        <dbReference type="SAM" id="MobiDB-lite"/>
    </source>
</evidence>